<sequence>MPTFLFLAAICLLVAASILLETGAMPKKNAKLEKGSSSSGNAESTPDEEKSPDEGPSKAKGGMVLKAFTGLLALQSGIGLAHGTQTPSEVTFKVPAVNNQTSTPEMIMTNDYAPVGKKPPIHNRKLFAFPELNKNLN</sequence>
<feature type="compositionally biased region" description="Polar residues" evidence="1">
    <location>
        <begin position="35"/>
        <end position="44"/>
    </location>
</feature>
<name>A0A914ICZ7_GLORO</name>
<dbReference type="Proteomes" id="UP000887572">
    <property type="component" value="Unplaced"/>
</dbReference>
<feature type="signal peptide" evidence="2">
    <location>
        <begin position="1"/>
        <end position="16"/>
    </location>
</feature>
<feature type="region of interest" description="Disordered" evidence="1">
    <location>
        <begin position="27"/>
        <end position="61"/>
    </location>
</feature>
<reference evidence="4" key="1">
    <citation type="submission" date="2022-11" db="UniProtKB">
        <authorList>
            <consortium name="WormBaseParasite"/>
        </authorList>
    </citation>
    <scope>IDENTIFICATION</scope>
</reference>
<accession>A0A914ICZ7</accession>
<feature type="chain" id="PRO_5036857162" evidence="2">
    <location>
        <begin position="17"/>
        <end position="137"/>
    </location>
</feature>
<dbReference type="AlphaFoldDB" id="A0A914ICZ7"/>
<keyword evidence="2" id="KW-0732">Signal</keyword>
<feature type="compositionally biased region" description="Basic and acidic residues" evidence="1">
    <location>
        <begin position="47"/>
        <end position="57"/>
    </location>
</feature>
<evidence type="ECO:0000256" key="1">
    <source>
        <dbReference type="SAM" id="MobiDB-lite"/>
    </source>
</evidence>
<proteinExistence type="predicted"/>
<organism evidence="3 4">
    <name type="scientific">Globodera rostochiensis</name>
    <name type="common">Golden nematode worm</name>
    <name type="synonym">Heterodera rostochiensis</name>
    <dbReference type="NCBI Taxonomy" id="31243"/>
    <lineage>
        <taxon>Eukaryota</taxon>
        <taxon>Metazoa</taxon>
        <taxon>Ecdysozoa</taxon>
        <taxon>Nematoda</taxon>
        <taxon>Chromadorea</taxon>
        <taxon>Rhabditida</taxon>
        <taxon>Tylenchina</taxon>
        <taxon>Tylenchomorpha</taxon>
        <taxon>Tylenchoidea</taxon>
        <taxon>Heteroderidae</taxon>
        <taxon>Heteroderinae</taxon>
        <taxon>Globodera</taxon>
    </lineage>
</organism>
<dbReference type="WBParaSite" id="Gr19_v10_g9702.t1">
    <property type="protein sequence ID" value="Gr19_v10_g9702.t1"/>
    <property type="gene ID" value="Gr19_v10_g9702"/>
</dbReference>
<evidence type="ECO:0000256" key="2">
    <source>
        <dbReference type="SAM" id="SignalP"/>
    </source>
</evidence>
<evidence type="ECO:0000313" key="4">
    <source>
        <dbReference type="WBParaSite" id="Gr19_v10_g9702.t1"/>
    </source>
</evidence>
<protein>
    <submittedName>
        <fullName evidence="4">Uncharacterized protein</fullName>
    </submittedName>
</protein>
<evidence type="ECO:0000313" key="3">
    <source>
        <dbReference type="Proteomes" id="UP000887572"/>
    </source>
</evidence>
<keyword evidence="3" id="KW-1185">Reference proteome</keyword>